<feature type="region of interest" description="Disordered" evidence="1">
    <location>
        <begin position="367"/>
        <end position="446"/>
    </location>
</feature>
<organism evidence="2 3">
    <name type="scientific">Seminavis robusta</name>
    <dbReference type="NCBI Taxonomy" id="568900"/>
    <lineage>
        <taxon>Eukaryota</taxon>
        <taxon>Sar</taxon>
        <taxon>Stramenopiles</taxon>
        <taxon>Ochrophyta</taxon>
        <taxon>Bacillariophyta</taxon>
        <taxon>Bacillariophyceae</taxon>
        <taxon>Bacillariophycidae</taxon>
        <taxon>Naviculales</taxon>
        <taxon>Naviculaceae</taxon>
        <taxon>Seminavis</taxon>
    </lineage>
</organism>
<feature type="region of interest" description="Disordered" evidence="1">
    <location>
        <begin position="1052"/>
        <end position="1079"/>
    </location>
</feature>
<feature type="region of interest" description="Disordered" evidence="1">
    <location>
        <begin position="954"/>
        <end position="974"/>
    </location>
</feature>
<gene>
    <name evidence="2" type="ORF">SEMRO_19_G013430.2</name>
</gene>
<name>A0A9N8D6Q5_9STRA</name>
<reference evidence="2" key="1">
    <citation type="submission" date="2020-06" db="EMBL/GenBank/DDBJ databases">
        <authorList>
            <consortium name="Plant Systems Biology data submission"/>
        </authorList>
    </citation>
    <scope>NUCLEOTIDE SEQUENCE</scope>
    <source>
        <strain evidence="2">D6</strain>
    </source>
</reference>
<dbReference type="EMBL" id="CAICTM010000019">
    <property type="protein sequence ID" value="CAB9497392.1"/>
    <property type="molecule type" value="Genomic_DNA"/>
</dbReference>
<feature type="region of interest" description="Disordered" evidence="1">
    <location>
        <begin position="856"/>
        <end position="888"/>
    </location>
</feature>
<feature type="compositionally biased region" description="Polar residues" evidence="1">
    <location>
        <begin position="859"/>
        <end position="877"/>
    </location>
</feature>
<feature type="compositionally biased region" description="Acidic residues" evidence="1">
    <location>
        <begin position="426"/>
        <end position="436"/>
    </location>
</feature>
<evidence type="ECO:0000313" key="3">
    <source>
        <dbReference type="Proteomes" id="UP001153069"/>
    </source>
</evidence>
<dbReference type="AlphaFoldDB" id="A0A9N8D6Q5"/>
<feature type="compositionally biased region" description="Polar residues" evidence="1">
    <location>
        <begin position="598"/>
        <end position="607"/>
    </location>
</feature>
<accession>A0A9N8D6Q5</accession>
<dbReference type="Proteomes" id="UP001153069">
    <property type="component" value="Unassembled WGS sequence"/>
</dbReference>
<feature type="region of interest" description="Disordered" evidence="1">
    <location>
        <begin position="1093"/>
        <end position="1112"/>
    </location>
</feature>
<feature type="region of interest" description="Disordered" evidence="1">
    <location>
        <begin position="598"/>
        <end position="629"/>
    </location>
</feature>
<protein>
    <submittedName>
        <fullName evidence="2">Uncharacterized protein</fullName>
    </submittedName>
</protein>
<proteinExistence type="predicted"/>
<comment type="caution">
    <text evidence="2">The sequence shown here is derived from an EMBL/GenBank/DDBJ whole genome shotgun (WGS) entry which is preliminary data.</text>
</comment>
<sequence length="1180" mass="129817">MRLTTPSTTLFLAILSLKQPRESESFWASPSLGSSPSFLHGQYHYRNRNQLKAIVDDRHENVGPSRKRRLRTHVLSFAKWYQEQSVETADPAALALEGLQKVLSTAKANSINELSNMEYLPAVELAVGAAKAFSAIDRNIKRSMAELGYLSTTLKRMAKEQSQILDGYHEMAQIYRGNWQDIMEELSDSVDELFAMEQSLRLARSDLMAVDGYFQEARARNNEFILLLAENLNTAVPIYQQQALSTSQAFEEIDGKLSKVMSDVQYLSSSFEALSSFSQIDPLGSRNGTELVILPDTPGEMLPPPFSPILSLQDRRQKLRSALATSVAAADAFNRAKAWHGEYHHVLNELKTSVEVLVADAECKEPTVEEPELVDAMPPSVQEQAEIPSLSLGSSEHSESAGDSPDTDNALLPVNEDEERPSYQPEGEESEGEESSQADQKSLWAESVQLSSEAAKAFDSVTSNMDDCDAKNLSLLRDISDSFKILSSGDCLLDIFTEKKKPSLRSPTSQLRFRSEEKVDATPAVHCHDLLTSHVEEEDSPTEQQKPTDIPERRAVELAHAAAKAFNEVNDSMIENDKIYVAELQQLQQCLREISRAPTSALSSSAAETKVGFERQESAEEKTQADASKSTVVSPTLTYLERSSEAQPMVFSTQSVVQTTVPTKASTGEKTRKAKYLSTKAAEALQSMDQSMCKNDAFIHTALNDIKVSFDQMAAAKTAGADESENLTSTEQDAEIDSTSEMLDEKQESSTPQLPVSSAYQLGPQHAQRIAQESADALGKLTASMVGNDASILEELHSLRQSFKTLASDESDMLSCFTPQAEYEREIGRLEPMSSTVPKSNFKSSPPDAQKIELEHSQDSVNTPEVQVSKHPSSPAEQQRMKQAQKLADSTALALNRAKASMVGHDMSTLEELQMLSDQFKELASEKCDFWGLFGDNCNDDGVWKSAVMTHYPEDTDSKNEQKLSSKDKNSADHNQQPLINEQAKEAPNLAFAEQMRIDPSRKESQMLSEASADALNSMSASMMGNDAGTLDELHTLSDSLKRLSSDEYDLYSQDKPAADPPQQLGEAEPISPPQEPPIQAAFVQSRHVEPASTAAFVSGPQESQEPAMDEQEVAATDLAFEEQMRIDQSRKDAQMLSEASANALNSMGASMMGNDAGTLDELHTLSDSFRRLSSADYDL</sequence>
<feature type="compositionally biased region" description="Basic and acidic residues" evidence="1">
    <location>
        <begin position="611"/>
        <end position="624"/>
    </location>
</feature>
<evidence type="ECO:0000313" key="2">
    <source>
        <dbReference type="EMBL" id="CAB9497392.1"/>
    </source>
</evidence>
<feature type="compositionally biased region" description="Basic and acidic residues" evidence="1">
    <location>
        <begin position="954"/>
        <end position="972"/>
    </location>
</feature>
<evidence type="ECO:0000256" key="1">
    <source>
        <dbReference type="SAM" id="MobiDB-lite"/>
    </source>
</evidence>
<keyword evidence="3" id="KW-1185">Reference proteome</keyword>
<feature type="region of interest" description="Disordered" evidence="1">
    <location>
        <begin position="718"/>
        <end position="757"/>
    </location>
</feature>